<dbReference type="GO" id="GO:0120053">
    <property type="term" value="F:ribitol beta-1,4-xylosyltransferase activity"/>
    <property type="evidence" value="ECO:0007669"/>
    <property type="project" value="InterPro"/>
</dbReference>
<proteinExistence type="predicted"/>
<evidence type="ECO:0000256" key="2">
    <source>
        <dbReference type="SAM" id="Phobius"/>
    </source>
</evidence>
<keyword evidence="2" id="KW-0472">Membrane</keyword>
<feature type="domain" description="RXYLT1 N-terminal" evidence="4">
    <location>
        <begin position="116"/>
        <end position="255"/>
    </location>
</feature>
<dbReference type="InterPro" id="IPR055286">
    <property type="entry name" value="RXYLT1-like"/>
</dbReference>
<feature type="domain" description="RXYLT1 C-terminal" evidence="3">
    <location>
        <begin position="261"/>
        <end position="450"/>
    </location>
</feature>
<dbReference type="PANTHER" id="PTHR15576">
    <property type="entry name" value="RIBITOL-5-PHOSPHATE XYLOSYLTRANSFERASE 1"/>
    <property type="match status" value="1"/>
</dbReference>
<dbReference type="InterPro" id="IPR057539">
    <property type="entry name" value="RXYLT1_N"/>
</dbReference>
<keyword evidence="6" id="KW-1185">Reference proteome</keyword>
<dbReference type="Pfam" id="PF24785">
    <property type="entry name" value="RXYLT1_C"/>
    <property type="match status" value="1"/>
</dbReference>
<dbReference type="Pfam" id="PF24786">
    <property type="entry name" value="RXYLT1_N"/>
    <property type="match status" value="1"/>
</dbReference>
<dbReference type="GO" id="GO:0035269">
    <property type="term" value="P:protein O-linked glycosylation via mannose"/>
    <property type="evidence" value="ECO:0007669"/>
    <property type="project" value="InterPro"/>
</dbReference>
<evidence type="ECO:0000256" key="1">
    <source>
        <dbReference type="SAM" id="MobiDB-lite"/>
    </source>
</evidence>
<dbReference type="GO" id="GO:0005794">
    <property type="term" value="C:Golgi apparatus"/>
    <property type="evidence" value="ECO:0007669"/>
    <property type="project" value="TreeGrafter"/>
</dbReference>
<protein>
    <submittedName>
        <fullName evidence="5">TMEM5 protein</fullName>
    </submittedName>
</protein>
<keyword evidence="2" id="KW-0812">Transmembrane</keyword>
<name>A0A8K0EWT0_BRALA</name>
<dbReference type="Proteomes" id="UP000838412">
    <property type="component" value="Chromosome 5"/>
</dbReference>
<dbReference type="InterPro" id="IPR057538">
    <property type="entry name" value="RXYLT1_C"/>
</dbReference>
<evidence type="ECO:0000259" key="3">
    <source>
        <dbReference type="Pfam" id="PF24785"/>
    </source>
</evidence>
<sequence length="454" mass="53384">MRVTVRRVVLVAVGIYCLLTFYTAYILLSRNWKGDVDKSSPRGKENLPNDDEIINRRSQQREGEDEWNPWGEEFEKNRVKTVAPKKKEVSWDWNKDLDFGKKFNKKKNSTSDEFEIEVWGKAAIGLYLWEFILGGTLEEKMGGIWTYGFKRIYKLKFKFRTGPGVIPSKAPHDTRNLILVLNGREQSKIEFATIWLDYLPSFPYLQNVAVFLLGNEQCDNDWIKPYLKRNGGMVDLLFVVYDSKWVDDDVVFQWPLGVATYRKFPKRDKDDFPVNSIRPYLCNFVGTVYPNSSRQALMDVMNKQDLQQECFIKAREEWSPDESPETRQQYVKALLQSDLTLSPVGQNTECYRIYEACEYGSIPVIEDRMTPGSCGNNDKYNNAPLRLLKHHKPPFIFVKDWSELPTVLEEYRMLSPQDKVVRRRKVLEWCDKFKGKMKDRFLRIINQKFFPKKT</sequence>
<reference evidence="5" key="1">
    <citation type="submission" date="2022-01" db="EMBL/GenBank/DDBJ databases">
        <authorList>
            <person name="Braso-Vives M."/>
        </authorList>
    </citation>
    <scope>NUCLEOTIDE SEQUENCE</scope>
</reference>
<dbReference type="PANTHER" id="PTHR15576:SF1">
    <property type="entry name" value="RIBITOL-5-PHOSPHATE XYLOSYLTRANSFERASE 1"/>
    <property type="match status" value="1"/>
</dbReference>
<dbReference type="EMBL" id="OV696690">
    <property type="protein sequence ID" value="CAH1265532.1"/>
    <property type="molecule type" value="Genomic_DNA"/>
</dbReference>
<evidence type="ECO:0000259" key="4">
    <source>
        <dbReference type="Pfam" id="PF24786"/>
    </source>
</evidence>
<dbReference type="CDD" id="cd21099">
    <property type="entry name" value="RXYLT1-like"/>
    <property type="match status" value="1"/>
</dbReference>
<gene>
    <name evidence="5" type="primary">TMEM5</name>
    <name evidence="5" type="ORF">BLAG_LOCUS19482</name>
</gene>
<organism evidence="5 6">
    <name type="scientific">Branchiostoma lanceolatum</name>
    <name type="common">Common lancelet</name>
    <name type="synonym">Amphioxus lanceolatum</name>
    <dbReference type="NCBI Taxonomy" id="7740"/>
    <lineage>
        <taxon>Eukaryota</taxon>
        <taxon>Metazoa</taxon>
        <taxon>Chordata</taxon>
        <taxon>Cephalochordata</taxon>
        <taxon>Leptocardii</taxon>
        <taxon>Amphioxiformes</taxon>
        <taxon>Branchiostomatidae</taxon>
        <taxon>Branchiostoma</taxon>
    </lineage>
</organism>
<dbReference type="OrthoDB" id="8560686at2759"/>
<accession>A0A8K0EWT0</accession>
<evidence type="ECO:0000313" key="5">
    <source>
        <dbReference type="EMBL" id="CAH1265532.1"/>
    </source>
</evidence>
<evidence type="ECO:0000313" key="6">
    <source>
        <dbReference type="Proteomes" id="UP000838412"/>
    </source>
</evidence>
<feature type="compositionally biased region" description="Basic and acidic residues" evidence="1">
    <location>
        <begin position="35"/>
        <end position="62"/>
    </location>
</feature>
<feature type="region of interest" description="Disordered" evidence="1">
    <location>
        <begin position="35"/>
        <end position="66"/>
    </location>
</feature>
<dbReference type="AlphaFoldDB" id="A0A8K0EWT0"/>
<keyword evidence="2" id="KW-1133">Transmembrane helix</keyword>
<feature type="transmembrane region" description="Helical" evidence="2">
    <location>
        <begin position="7"/>
        <end position="28"/>
    </location>
</feature>